<dbReference type="Proteomes" id="UP000523362">
    <property type="component" value="Unassembled WGS sequence"/>
</dbReference>
<keyword evidence="2" id="KW-0472">Membrane</keyword>
<evidence type="ECO:0000313" key="4">
    <source>
        <dbReference type="Proteomes" id="UP000523362"/>
    </source>
</evidence>
<sequence>MIELEAEQEKKTEKIEFGVNRRLIFSSCLLWAALGLVIYVIFSHIKGVTGIEEIILLIFIGLCILRPLFRLTNLAPTVELTERGLAYRGDFKTWNEIKETELKKPAIKLFSQGRLKIMTAINGRTELAWDIVAADVSISLEELEELIQTMRETYTDDETVGTEIFIDKKKF</sequence>
<evidence type="ECO:0000256" key="2">
    <source>
        <dbReference type="SAM" id="Phobius"/>
    </source>
</evidence>
<organism evidence="3 4">
    <name type="scientific">Listeria seeligeri</name>
    <dbReference type="NCBI Taxonomy" id="1640"/>
    <lineage>
        <taxon>Bacteria</taxon>
        <taxon>Bacillati</taxon>
        <taxon>Bacillota</taxon>
        <taxon>Bacilli</taxon>
        <taxon>Bacillales</taxon>
        <taxon>Listeriaceae</taxon>
        <taxon>Listeria</taxon>
    </lineage>
</organism>
<dbReference type="AlphaFoldDB" id="A0A7X1C7G1"/>
<proteinExistence type="predicted"/>
<comment type="caution">
    <text evidence="3">The sequence shown here is derived from an EMBL/GenBank/DDBJ whole genome shotgun (WGS) entry which is preliminary data.</text>
</comment>
<keyword evidence="2" id="KW-0812">Transmembrane</keyword>
<feature type="transmembrane region" description="Helical" evidence="2">
    <location>
        <begin position="23"/>
        <end position="42"/>
    </location>
</feature>
<feature type="coiled-coil region" evidence="1">
    <location>
        <begin position="133"/>
        <end position="160"/>
    </location>
</feature>
<accession>A0A7X1C7G1</accession>
<name>A0A7X1C7G1_LISSE</name>
<evidence type="ECO:0000313" key="3">
    <source>
        <dbReference type="EMBL" id="MBC1487201.1"/>
    </source>
</evidence>
<evidence type="ECO:0000256" key="1">
    <source>
        <dbReference type="SAM" id="Coils"/>
    </source>
</evidence>
<keyword evidence="1" id="KW-0175">Coiled coil</keyword>
<dbReference type="RefSeq" id="WP_139591015.1">
    <property type="nucleotide sequence ID" value="NZ_CP034772.1"/>
</dbReference>
<dbReference type="EMBL" id="JAARRG010000012">
    <property type="protein sequence ID" value="MBC1487201.1"/>
    <property type="molecule type" value="Genomic_DNA"/>
</dbReference>
<reference evidence="3 4" key="1">
    <citation type="submission" date="2020-03" db="EMBL/GenBank/DDBJ databases">
        <title>Soil Listeria distribution.</title>
        <authorList>
            <person name="Liao J."/>
            <person name="Wiedmann M."/>
        </authorList>
    </citation>
    <scope>NUCLEOTIDE SEQUENCE [LARGE SCALE GENOMIC DNA]</scope>
    <source>
        <strain evidence="3 4">FSL L7-1560</strain>
    </source>
</reference>
<gene>
    <name evidence="3" type="ORF">HB897_13275</name>
</gene>
<feature type="transmembrane region" description="Helical" evidence="2">
    <location>
        <begin position="48"/>
        <end position="69"/>
    </location>
</feature>
<protein>
    <submittedName>
        <fullName evidence="3">Uncharacterized protein</fullName>
    </submittedName>
</protein>
<keyword evidence="2" id="KW-1133">Transmembrane helix</keyword>